<evidence type="ECO:0000313" key="3">
    <source>
        <dbReference type="Proteomes" id="UP000298663"/>
    </source>
</evidence>
<comment type="caution">
    <text evidence="2">The sequence shown here is derived from an EMBL/GenBank/DDBJ whole genome shotgun (WGS) entry which is preliminary data.</text>
</comment>
<reference evidence="2 3" key="2">
    <citation type="journal article" date="2019" name="G3 (Bethesda)">
        <title>Hybrid Assembly of the Genome of the Entomopathogenic Nematode Steinernema carpocapsae Identifies the X-Chromosome.</title>
        <authorList>
            <person name="Serra L."/>
            <person name="Macchietto M."/>
            <person name="Macias-Munoz A."/>
            <person name="McGill C.J."/>
            <person name="Rodriguez I.M."/>
            <person name="Rodriguez B."/>
            <person name="Murad R."/>
            <person name="Mortazavi A."/>
        </authorList>
    </citation>
    <scope>NUCLEOTIDE SEQUENCE [LARGE SCALE GENOMIC DNA]</scope>
    <source>
        <strain evidence="2 3">ALL</strain>
    </source>
</reference>
<feature type="compositionally biased region" description="Basic and acidic residues" evidence="1">
    <location>
        <begin position="114"/>
        <end position="142"/>
    </location>
</feature>
<evidence type="ECO:0000313" key="2">
    <source>
        <dbReference type="EMBL" id="TKR68201.1"/>
    </source>
</evidence>
<organism evidence="2 3">
    <name type="scientific">Steinernema carpocapsae</name>
    <name type="common">Entomopathogenic nematode</name>
    <dbReference type="NCBI Taxonomy" id="34508"/>
    <lineage>
        <taxon>Eukaryota</taxon>
        <taxon>Metazoa</taxon>
        <taxon>Ecdysozoa</taxon>
        <taxon>Nematoda</taxon>
        <taxon>Chromadorea</taxon>
        <taxon>Rhabditida</taxon>
        <taxon>Tylenchina</taxon>
        <taxon>Panagrolaimomorpha</taxon>
        <taxon>Strongyloidoidea</taxon>
        <taxon>Steinernematidae</taxon>
        <taxon>Steinernema</taxon>
    </lineage>
</organism>
<dbReference type="OrthoDB" id="10507309at2759"/>
<dbReference type="Proteomes" id="UP000298663">
    <property type="component" value="Unassembled WGS sequence"/>
</dbReference>
<gene>
    <name evidence="2" type="ORF">L596_024216</name>
</gene>
<sequence length="460" mass="51853">MLLDSRFPLELSSPPPKPKRHFLPLSLSLDDLAERKKRSDVRASAKNEVLLPGTPISPPGFYDNLHATRIQSRRLANRRKSSRQLTSAHLGQVRSDHLARQRAFKKRNKKHLLLKVERQNSRDTLSDIQRESPENSPKHPSTESHYLSPGSPTKKHRLFGFKRGNVSPSRSIVSAKEIFASSPMRFFKNASNTVSRTFSSPKKKASSSTFDIANLDPAAKWYSPFKSSANLLVSAWKKKNFGSNSSLASAVPMTATVGLPKTKTSRSLSTPNACTPNEDKFLFLTPNDSSEDFCVSKSRLSLYEEIEQTSQQQLSKRMSIPDQKTLDEMDTPVRAFPPRKYSETYRPLMDYPRKCSTVLEMEPGILSTCVELTLSRSETSSEAFENPQKSCEDLSFPPESSKYVRKSVVFEESRAYFESRTAKSVTDLCFASAPVHVDPPKRPNFLAPNKKWSGRSRWPS</sequence>
<dbReference type="EMBL" id="AZBU02000008">
    <property type="protein sequence ID" value="TKR68201.1"/>
    <property type="molecule type" value="Genomic_DNA"/>
</dbReference>
<feature type="region of interest" description="Disordered" evidence="1">
    <location>
        <begin position="1"/>
        <end position="157"/>
    </location>
</feature>
<reference evidence="2 3" key="1">
    <citation type="journal article" date="2015" name="Genome Biol.">
        <title>Comparative genomics of Steinernema reveals deeply conserved gene regulatory networks.</title>
        <authorList>
            <person name="Dillman A.R."/>
            <person name="Macchietto M."/>
            <person name="Porter C.F."/>
            <person name="Rogers A."/>
            <person name="Williams B."/>
            <person name="Antoshechkin I."/>
            <person name="Lee M.M."/>
            <person name="Goodwin Z."/>
            <person name="Lu X."/>
            <person name="Lewis E.E."/>
            <person name="Goodrich-Blair H."/>
            <person name="Stock S.P."/>
            <person name="Adams B.J."/>
            <person name="Sternberg P.W."/>
            <person name="Mortazavi A."/>
        </authorList>
    </citation>
    <scope>NUCLEOTIDE SEQUENCE [LARGE SCALE GENOMIC DNA]</scope>
    <source>
        <strain evidence="2 3">ALL</strain>
    </source>
</reference>
<feature type="compositionally biased region" description="Basic residues" evidence="1">
    <location>
        <begin position="71"/>
        <end position="82"/>
    </location>
</feature>
<feature type="compositionally biased region" description="Basic residues" evidence="1">
    <location>
        <begin position="100"/>
        <end position="113"/>
    </location>
</feature>
<accession>A0A4U5MG35</accession>
<keyword evidence="3" id="KW-1185">Reference proteome</keyword>
<protein>
    <submittedName>
        <fullName evidence="2">Uncharacterized protein</fullName>
    </submittedName>
</protein>
<feature type="region of interest" description="Disordered" evidence="1">
    <location>
        <begin position="438"/>
        <end position="460"/>
    </location>
</feature>
<name>A0A4U5MG35_STECR</name>
<proteinExistence type="predicted"/>
<evidence type="ECO:0000256" key="1">
    <source>
        <dbReference type="SAM" id="MobiDB-lite"/>
    </source>
</evidence>
<dbReference type="AlphaFoldDB" id="A0A4U5MG35"/>